<dbReference type="EMBL" id="LR796226">
    <property type="protein sequence ID" value="CAB4128076.1"/>
    <property type="molecule type" value="Genomic_DNA"/>
</dbReference>
<name>A0A6J5L469_9CAUD</name>
<gene>
    <name evidence="1" type="ORF">UFOVP111_6</name>
</gene>
<sequence length="95" mass="11210">MLFELDEEIEVLDPLDSVTVDVTFTARELYTVLDSLYFDTNNPPQDVLDLVKYLGDRLLDHDLPVDRQSFDSEYLHNHEDNEQYKRIIFSTEETP</sequence>
<organism evidence="1">
    <name type="scientific">uncultured Caudovirales phage</name>
    <dbReference type="NCBI Taxonomy" id="2100421"/>
    <lineage>
        <taxon>Viruses</taxon>
        <taxon>Duplodnaviria</taxon>
        <taxon>Heunggongvirae</taxon>
        <taxon>Uroviricota</taxon>
        <taxon>Caudoviricetes</taxon>
        <taxon>Peduoviridae</taxon>
        <taxon>Maltschvirus</taxon>
        <taxon>Maltschvirus maltsch</taxon>
    </lineage>
</organism>
<protein>
    <submittedName>
        <fullName evidence="1">Uncharacterized protein</fullName>
    </submittedName>
</protein>
<accession>A0A6J5L469</accession>
<reference evidence="1" key="1">
    <citation type="submission" date="2020-04" db="EMBL/GenBank/DDBJ databases">
        <authorList>
            <person name="Chiriac C."/>
            <person name="Salcher M."/>
            <person name="Ghai R."/>
            <person name="Kavagutti S V."/>
        </authorList>
    </citation>
    <scope>NUCLEOTIDE SEQUENCE</scope>
</reference>
<proteinExistence type="predicted"/>
<evidence type="ECO:0000313" key="1">
    <source>
        <dbReference type="EMBL" id="CAB4128076.1"/>
    </source>
</evidence>